<dbReference type="InterPro" id="IPR013762">
    <property type="entry name" value="Integrase-like_cat_sf"/>
</dbReference>
<reference evidence="2 3" key="1">
    <citation type="submission" date="2018-01" db="EMBL/GenBank/DDBJ databases">
        <title>The draft genome sequence of Halioglobus japonicus S1-36.</title>
        <authorList>
            <person name="Du Z.-J."/>
            <person name="Shi M.-J."/>
        </authorList>
    </citation>
    <scope>NUCLEOTIDE SEQUENCE [LARGE SCALE GENOMIC DNA]</scope>
    <source>
        <strain evidence="2 3">S1-36</strain>
    </source>
</reference>
<dbReference type="EMBL" id="PKUR01000002">
    <property type="protein sequence ID" value="PLW86138.1"/>
    <property type="molecule type" value="Genomic_DNA"/>
</dbReference>
<evidence type="ECO:0000313" key="2">
    <source>
        <dbReference type="EMBL" id="PLW86138.1"/>
    </source>
</evidence>
<keyword evidence="3" id="KW-1185">Reference proteome</keyword>
<proteinExistence type="predicted"/>
<accession>A0AAP8ME31</accession>
<protein>
    <submittedName>
        <fullName evidence="2">Site-specific integrase</fullName>
    </submittedName>
</protein>
<gene>
    <name evidence="2" type="ORF">C0029_06740</name>
</gene>
<evidence type="ECO:0000256" key="1">
    <source>
        <dbReference type="ARBA" id="ARBA00023172"/>
    </source>
</evidence>
<keyword evidence="1" id="KW-0233">DNA recombination</keyword>
<dbReference type="GO" id="GO:0006310">
    <property type="term" value="P:DNA recombination"/>
    <property type="evidence" value="ECO:0007669"/>
    <property type="project" value="UniProtKB-KW"/>
</dbReference>
<dbReference type="AlphaFoldDB" id="A0AAP8ME31"/>
<dbReference type="Proteomes" id="UP000235162">
    <property type="component" value="Unassembled WGS sequence"/>
</dbReference>
<dbReference type="GO" id="GO:0015074">
    <property type="term" value="P:DNA integration"/>
    <property type="evidence" value="ECO:0007669"/>
    <property type="project" value="InterPro"/>
</dbReference>
<dbReference type="GO" id="GO:0003677">
    <property type="term" value="F:DNA binding"/>
    <property type="evidence" value="ECO:0007669"/>
    <property type="project" value="InterPro"/>
</dbReference>
<dbReference type="Gene3D" id="1.10.443.10">
    <property type="entry name" value="Intergrase catalytic core"/>
    <property type="match status" value="1"/>
</dbReference>
<comment type="caution">
    <text evidence="2">The sequence shown here is derived from an EMBL/GenBank/DDBJ whole genome shotgun (WGS) entry which is preliminary data.</text>
</comment>
<sequence length="1036" mass="116971">MSKIELFRPSLLVNAALHTRPLDNELGSLGRAKRRRLNLDRTVSDLIDELTEIHGASQGLMSIDTEREIRERVDEPLNKRFLAKKAVLSHFGLELTKKDQKKFEREAEEVTRYPGIDLFCRESRAKVSIGLLTEYLAQKCEVKTARAWSNEDLLCVAWVLVMILHGVPNPNLAKGFMLNAIDKAYSIKNVAMVPLEFDGDDCANPALTHKLILSRAVLFLLKEMRRRFCRDSAEKILGTKKFDQAMSALLNHAGIVGFHGGCEGLEEVGAYIHTLSELYVPVYLRDLFEGRILSTPISPLSDFICTTQQYPKAWPDKHIPKEVSDRIDAVLTDVGEGQISDGDFYSGLTEKIALVESMSCGGEEQARLTLAEEVMFYLKGTSELYQLTGAQKLLGLFLQYMGLVGIPESVKDASVGTLGTLKTYLSHAKQVVFEVYGRQSDIETTDENWAEVLRKLRGDGAYNVKRADRLHYFLQCMDQMEVLEPPPPAVIYEGLKRIEGPACSELIHLKAYGRALSLVAKHFQGGEKWQRLFVLTLMYRGGLRISEAYNIKFNQVLVSEDLIDVYVGGRGGPPPKSKAAHRWSSLLGELTELERWAIDEFVRMKREEGCAPTGFVFRCADKKVLQADRARLQRSINDILKVATGRSTARCHDCRKTNINHVILSMLKLDEKDDKSSQNPMLSALNATARLEHLWHPSSLPNMNIPKKWRIGGARHAYFGDAVASRFGHSSFEVTVKNYLVYGPELYQFYWSRIGLEKDLKPAMHALSFGELNTGHKRRDFLERQAGTKGIIKPDLPFKTPPESLAEKPRKLGFPSNVAEVALLMSGRLPDDTSHTDVLLGDVSSKVYEIQSLAAAIASEIKYLSMNPGFEEGASWTPHAPFFDIAIPREAISRYSEIRSNLDTTIYSEDGLWLQSYVVEEKKHDEFSERLVMRSVEDLKRLIEHLSKLGFSPEKISVEAMCGGRASQLVQEKGANLVEVTRRRLRKFVFQAYEAASIVTLARDIESKIQLNKRYHQLAFVEYVYQRYLEKCGRDS</sequence>
<organism evidence="2 3">
    <name type="scientific">Halioglobus japonicus</name>
    <dbReference type="NCBI Taxonomy" id="930805"/>
    <lineage>
        <taxon>Bacteria</taxon>
        <taxon>Pseudomonadati</taxon>
        <taxon>Pseudomonadota</taxon>
        <taxon>Gammaproteobacteria</taxon>
        <taxon>Cellvibrionales</taxon>
        <taxon>Halieaceae</taxon>
        <taxon>Halioglobus</taxon>
    </lineage>
</organism>
<name>A0AAP8ME31_9GAMM</name>
<evidence type="ECO:0000313" key="3">
    <source>
        <dbReference type="Proteomes" id="UP000235162"/>
    </source>
</evidence>
<dbReference type="InterPro" id="IPR011010">
    <property type="entry name" value="DNA_brk_join_enz"/>
</dbReference>
<dbReference type="KEGG" id="hja:BST95_07710"/>
<dbReference type="RefSeq" id="WP_084198781.1">
    <property type="nucleotide sequence ID" value="NZ_BMYL01000002.1"/>
</dbReference>
<dbReference type="SUPFAM" id="SSF56349">
    <property type="entry name" value="DNA breaking-rejoining enzymes"/>
    <property type="match status" value="1"/>
</dbReference>